<proteinExistence type="predicted"/>
<dbReference type="GO" id="GO:0000428">
    <property type="term" value="C:DNA-directed RNA polymerase complex"/>
    <property type="evidence" value="ECO:0007669"/>
    <property type="project" value="UniProtKB-KW"/>
</dbReference>
<accession>A0A6G9Z083</accession>
<dbReference type="Proteomes" id="UP000500953">
    <property type="component" value="Chromosome"/>
</dbReference>
<gene>
    <name evidence="1" type="ORF">F6W96_11990</name>
</gene>
<organism evidence="1 2">
    <name type="scientific">Nocardia terpenica</name>
    <dbReference type="NCBI Taxonomy" id="455432"/>
    <lineage>
        <taxon>Bacteria</taxon>
        <taxon>Bacillati</taxon>
        <taxon>Actinomycetota</taxon>
        <taxon>Actinomycetes</taxon>
        <taxon>Mycobacteriales</taxon>
        <taxon>Nocardiaceae</taxon>
        <taxon>Nocardia</taxon>
    </lineage>
</organism>
<keyword evidence="1" id="KW-0240">DNA-directed RNA polymerase</keyword>
<evidence type="ECO:0000313" key="1">
    <source>
        <dbReference type="EMBL" id="QIS18908.1"/>
    </source>
</evidence>
<dbReference type="AlphaFoldDB" id="A0A6G9Z083"/>
<dbReference type="EMBL" id="CP046173">
    <property type="protein sequence ID" value="QIS18908.1"/>
    <property type="molecule type" value="Genomic_DNA"/>
</dbReference>
<reference evidence="1 2" key="1">
    <citation type="journal article" date="2019" name="ACS Chem. Biol.">
        <title>Identification and Mobilization of a Cryptic Antibiotic Biosynthesis Gene Locus from a Human-Pathogenic Nocardia Isolate.</title>
        <authorList>
            <person name="Herisse M."/>
            <person name="Ishida K."/>
            <person name="Porter J.L."/>
            <person name="Howden B."/>
            <person name="Hertweck C."/>
            <person name="Stinear T.P."/>
            <person name="Pidot S.J."/>
        </authorList>
    </citation>
    <scope>NUCLEOTIDE SEQUENCE [LARGE SCALE GENOMIC DNA]</scope>
    <source>
        <strain evidence="1 2">AUSMDU00012715</strain>
    </source>
</reference>
<sequence>MQVWPGGHIVAKANGYAAFTMPTSLGIRVKAELKTRGVAWGPIVAHLRANRWTFLVAWDPGLDTGATLDAELMRANVTLLRDGGGGEIAFPSPAPSSVHREWVVNPNSSYRPPAAAVLAAIRHCEHDERRSSW</sequence>
<name>A0A6G9Z083_9NOCA</name>
<evidence type="ECO:0000313" key="2">
    <source>
        <dbReference type="Proteomes" id="UP000500953"/>
    </source>
</evidence>
<protein>
    <submittedName>
        <fullName evidence="1">DNA-directed RNA polymerase subunit beta</fullName>
    </submittedName>
</protein>
<dbReference type="RefSeq" id="WP_167486221.1">
    <property type="nucleotide sequence ID" value="NZ_CP046173.1"/>
</dbReference>
<keyword evidence="1" id="KW-0804">Transcription</keyword>